<accession>A0A6J2VYW1</accession>
<evidence type="ECO:0000313" key="8">
    <source>
        <dbReference type="Proteomes" id="UP000504632"/>
    </source>
</evidence>
<dbReference type="PROSITE" id="PS50089">
    <property type="entry name" value="ZF_RING_2"/>
    <property type="match status" value="1"/>
</dbReference>
<dbReference type="Pfam" id="PF00643">
    <property type="entry name" value="zf-B_box"/>
    <property type="match status" value="1"/>
</dbReference>
<dbReference type="InterPro" id="IPR050143">
    <property type="entry name" value="TRIM/RBCC"/>
</dbReference>
<reference evidence="9" key="1">
    <citation type="submission" date="2025-08" db="UniProtKB">
        <authorList>
            <consortium name="RefSeq"/>
        </authorList>
    </citation>
    <scope>IDENTIFICATION</scope>
</reference>
<feature type="domain" description="B box-type" evidence="7">
    <location>
        <begin position="89"/>
        <end position="128"/>
    </location>
</feature>
<dbReference type="Gene3D" id="3.30.40.10">
    <property type="entry name" value="Zinc/RING finger domain, C3HC4 (zinc finger)"/>
    <property type="match status" value="1"/>
</dbReference>
<keyword evidence="8" id="KW-1185">Reference proteome</keyword>
<evidence type="ECO:0000259" key="6">
    <source>
        <dbReference type="PROSITE" id="PS50089"/>
    </source>
</evidence>
<dbReference type="PROSITE" id="PS50119">
    <property type="entry name" value="ZF_BBOX"/>
    <property type="match status" value="1"/>
</dbReference>
<proteinExistence type="predicted"/>
<feature type="coiled-coil region" evidence="5">
    <location>
        <begin position="190"/>
        <end position="221"/>
    </location>
</feature>
<organism evidence="8 9">
    <name type="scientific">Chanos chanos</name>
    <name type="common">Milkfish</name>
    <name type="synonym">Mugil chanos</name>
    <dbReference type="NCBI Taxonomy" id="29144"/>
    <lineage>
        <taxon>Eukaryota</taxon>
        <taxon>Metazoa</taxon>
        <taxon>Chordata</taxon>
        <taxon>Craniata</taxon>
        <taxon>Vertebrata</taxon>
        <taxon>Euteleostomi</taxon>
        <taxon>Actinopterygii</taxon>
        <taxon>Neopterygii</taxon>
        <taxon>Teleostei</taxon>
        <taxon>Ostariophysi</taxon>
        <taxon>Gonorynchiformes</taxon>
        <taxon>Chanidae</taxon>
        <taxon>Chanos</taxon>
    </lineage>
</organism>
<dbReference type="InterPro" id="IPR027370">
    <property type="entry name" value="Znf-RING_euk"/>
</dbReference>
<dbReference type="GeneID" id="115817159"/>
<protein>
    <submittedName>
        <fullName evidence="9">Nuclear factor 7, brain-like</fullName>
    </submittedName>
</protein>
<dbReference type="InterPro" id="IPR001841">
    <property type="entry name" value="Znf_RING"/>
</dbReference>
<dbReference type="SMART" id="SM00184">
    <property type="entry name" value="RING"/>
    <property type="match status" value="1"/>
</dbReference>
<dbReference type="InParanoid" id="A0A6J2VYW1"/>
<keyword evidence="3" id="KW-0862">Zinc</keyword>
<keyword evidence="2 4" id="KW-0863">Zinc-finger</keyword>
<evidence type="ECO:0000256" key="3">
    <source>
        <dbReference type="ARBA" id="ARBA00022833"/>
    </source>
</evidence>
<name>A0A6J2VYW1_CHACN</name>
<dbReference type="GO" id="GO:0008270">
    <property type="term" value="F:zinc ion binding"/>
    <property type="evidence" value="ECO:0007669"/>
    <property type="project" value="UniProtKB-KW"/>
</dbReference>
<keyword evidence="5" id="KW-0175">Coiled coil</keyword>
<evidence type="ECO:0000259" key="7">
    <source>
        <dbReference type="PROSITE" id="PS50119"/>
    </source>
</evidence>
<evidence type="ECO:0000256" key="2">
    <source>
        <dbReference type="ARBA" id="ARBA00022771"/>
    </source>
</evidence>
<sequence length="251" mass="29065">MASSLSLLEDKVTCPVCCDIFTDPVILPCSHSFCRVCIKKHWADRHAKECVICREKSSNRNPPLNLALKNACESIKKIKKDSGSSGLVPHSLFCTQHSEPLQFYCLDEEQLVCVECISQHQTHKMSSIKKAASEFKKGLEAPLKILQEKLNSLKETKLIFKRTKDHIKSQFKHSETQIEEEFEKLHQFLREEKETRLATLREEEEQKRQNMKEKIGEIDEMMSSLSETMKDIKEKMERDDALVLLVRKTNI</sequence>
<dbReference type="InterPro" id="IPR000315">
    <property type="entry name" value="Znf_B-box"/>
</dbReference>
<dbReference type="Proteomes" id="UP000504632">
    <property type="component" value="Chromosome 7"/>
</dbReference>
<dbReference type="PANTHER" id="PTHR24103">
    <property type="entry name" value="E3 UBIQUITIN-PROTEIN LIGASE TRIM"/>
    <property type="match status" value="1"/>
</dbReference>
<dbReference type="InterPro" id="IPR013083">
    <property type="entry name" value="Znf_RING/FYVE/PHD"/>
</dbReference>
<evidence type="ECO:0000256" key="4">
    <source>
        <dbReference type="PROSITE-ProRule" id="PRU00024"/>
    </source>
</evidence>
<dbReference type="AlphaFoldDB" id="A0A6J2VYW1"/>
<dbReference type="OrthoDB" id="654191at2759"/>
<dbReference type="SUPFAM" id="SSF57845">
    <property type="entry name" value="B-box zinc-binding domain"/>
    <property type="match status" value="1"/>
</dbReference>
<evidence type="ECO:0000313" key="9">
    <source>
        <dbReference type="RefSeq" id="XP_030636266.1"/>
    </source>
</evidence>
<dbReference type="RefSeq" id="XP_030636266.1">
    <property type="nucleotide sequence ID" value="XM_030780406.1"/>
</dbReference>
<dbReference type="SMART" id="SM00336">
    <property type="entry name" value="BBOX"/>
    <property type="match status" value="1"/>
</dbReference>
<dbReference type="InterPro" id="IPR017907">
    <property type="entry name" value="Znf_RING_CS"/>
</dbReference>
<dbReference type="Pfam" id="PF13445">
    <property type="entry name" value="zf-RING_UBOX"/>
    <property type="match status" value="1"/>
</dbReference>
<dbReference type="PROSITE" id="PS00518">
    <property type="entry name" value="ZF_RING_1"/>
    <property type="match status" value="1"/>
</dbReference>
<dbReference type="SUPFAM" id="SSF57850">
    <property type="entry name" value="RING/U-box"/>
    <property type="match status" value="1"/>
</dbReference>
<dbReference type="Gene3D" id="3.30.160.60">
    <property type="entry name" value="Classic Zinc Finger"/>
    <property type="match status" value="1"/>
</dbReference>
<keyword evidence="1" id="KW-0479">Metal-binding</keyword>
<evidence type="ECO:0000256" key="5">
    <source>
        <dbReference type="SAM" id="Coils"/>
    </source>
</evidence>
<feature type="domain" description="RING-type" evidence="6">
    <location>
        <begin position="14"/>
        <end position="54"/>
    </location>
</feature>
<gene>
    <name evidence="9" type="primary">LOC115817159</name>
</gene>
<evidence type="ECO:0000256" key="1">
    <source>
        <dbReference type="ARBA" id="ARBA00022723"/>
    </source>
</evidence>